<evidence type="ECO:0000256" key="1">
    <source>
        <dbReference type="SAM" id="Phobius"/>
    </source>
</evidence>
<dbReference type="AlphaFoldDB" id="A0A6C0DWD3"/>
<feature type="domain" description="HNH nuclease" evidence="2">
    <location>
        <begin position="139"/>
        <end position="191"/>
    </location>
</feature>
<dbReference type="Gene3D" id="1.10.30.50">
    <property type="match status" value="1"/>
</dbReference>
<dbReference type="EMBL" id="MN739688">
    <property type="protein sequence ID" value="QHT21266.1"/>
    <property type="molecule type" value="Genomic_DNA"/>
</dbReference>
<name>A0A6C0DWD3_9ZZZZ</name>
<dbReference type="GO" id="GO:0008270">
    <property type="term" value="F:zinc ion binding"/>
    <property type="evidence" value="ECO:0007669"/>
    <property type="project" value="InterPro"/>
</dbReference>
<feature type="transmembrane region" description="Helical" evidence="1">
    <location>
        <begin position="34"/>
        <end position="51"/>
    </location>
</feature>
<keyword evidence="1" id="KW-1133">Transmembrane helix</keyword>
<accession>A0A6C0DWD3</accession>
<dbReference type="GO" id="GO:0003676">
    <property type="term" value="F:nucleic acid binding"/>
    <property type="evidence" value="ECO:0007669"/>
    <property type="project" value="InterPro"/>
</dbReference>
<dbReference type="CDD" id="cd00085">
    <property type="entry name" value="HNHc"/>
    <property type="match status" value="1"/>
</dbReference>
<proteinExistence type="predicted"/>
<evidence type="ECO:0000259" key="2">
    <source>
        <dbReference type="SMART" id="SM00507"/>
    </source>
</evidence>
<keyword evidence="1" id="KW-0812">Transmembrane</keyword>
<organism evidence="3">
    <name type="scientific">viral metagenome</name>
    <dbReference type="NCBI Taxonomy" id="1070528"/>
    <lineage>
        <taxon>unclassified sequences</taxon>
        <taxon>metagenomes</taxon>
        <taxon>organismal metagenomes</taxon>
    </lineage>
</organism>
<sequence>MRIEIVIFGVTAFLLFNAYTDGKYMKMLPIYKKYYQMAAIAAGGFVFYYLIKQNPLSAGAMLSTTQEYLKYMPIDKNSSRLLNPILDFTAKQSYREDQQAYGGDATVLSMPPPRAEERILTSGRTAGAGQRIKRSVSETKKKFVASRQGWKCGECQDQLNAWFEVDHKIRLEHGGSNHIDNLVALCRECHGKKTTIENL</sequence>
<dbReference type="InterPro" id="IPR003615">
    <property type="entry name" value="HNH_nuc"/>
</dbReference>
<dbReference type="InterPro" id="IPR002711">
    <property type="entry name" value="HNH"/>
</dbReference>
<keyword evidence="1" id="KW-0472">Membrane</keyword>
<dbReference type="SMART" id="SM00507">
    <property type="entry name" value="HNHc"/>
    <property type="match status" value="1"/>
</dbReference>
<dbReference type="Pfam" id="PF01844">
    <property type="entry name" value="HNH"/>
    <property type="match status" value="1"/>
</dbReference>
<reference evidence="3" key="1">
    <citation type="journal article" date="2020" name="Nature">
        <title>Giant virus diversity and host interactions through global metagenomics.</title>
        <authorList>
            <person name="Schulz F."/>
            <person name="Roux S."/>
            <person name="Paez-Espino D."/>
            <person name="Jungbluth S."/>
            <person name="Walsh D.A."/>
            <person name="Denef V.J."/>
            <person name="McMahon K.D."/>
            <person name="Konstantinidis K.T."/>
            <person name="Eloe-Fadrosh E.A."/>
            <person name="Kyrpides N.C."/>
            <person name="Woyke T."/>
        </authorList>
    </citation>
    <scope>NUCLEOTIDE SEQUENCE</scope>
    <source>
        <strain evidence="3">GVMAG-M-3300023174-92</strain>
    </source>
</reference>
<protein>
    <recommendedName>
        <fullName evidence="2">HNH nuclease domain-containing protein</fullName>
    </recommendedName>
</protein>
<dbReference type="GO" id="GO:0004519">
    <property type="term" value="F:endonuclease activity"/>
    <property type="evidence" value="ECO:0007669"/>
    <property type="project" value="InterPro"/>
</dbReference>
<evidence type="ECO:0000313" key="3">
    <source>
        <dbReference type="EMBL" id="QHT21266.1"/>
    </source>
</evidence>